<gene>
    <name evidence="2" type="ORF">CLODIP_2_CD15986</name>
</gene>
<name>A0A8S1CEP3_9INSE</name>
<reference evidence="2 3" key="1">
    <citation type="submission" date="2020-04" db="EMBL/GenBank/DDBJ databases">
        <authorList>
            <person name="Alioto T."/>
            <person name="Alioto T."/>
            <person name="Gomez Garrido J."/>
        </authorList>
    </citation>
    <scope>NUCLEOTIDE SEQUENCE [LARGE SCALE GENOMIC DNA]</scope>
</reference>
<feature type="compositionally biased region" description="Basic and acidic residues" evidence="1">
    <location>
        <begin position="96"/>
        <end position="113"/>
    </location>
</feature>
<comment type="caution">
    <text evidence="2">The sequence shown here is derived from an EMBL/GenBank/DDBJ whole genome shotgun (WGS) entry which is preliminary data.</text>
</comment>
<organism evidence="2 3">
    <name type="scientific">Cloeon dipterum</name>
    <dbReference type="NCBI Taxonomy" id="197152"/>
    <lineage>
        <taxon>Eukaryota</taxon>
        <taxon>Metazoa</taxon>
        <taxon>Ecdysozoa</taxon>
        <taxon>Arthropoda</taxon>
        <taxon>Hexapoda</taxon>
        <taxon>Insecta</taxon>
        <taxon>Pterygota</taxon>
        <taxon>Palaeoptera</taxon>
        <taxon>Ephemeroptera</taxon>
        <taxon>Pisciforma</taxon>
        <taxon>Baetidae</taxon>
        <taxon>Cloeon</taxon>
    </lineage>
</organism>
<protein>
    <submittedName>
        <fullName evidence="2">Uncharacterized protein</fullName>
    </submittedName>
</protein>
<keyword evidence="3" id="KW-1185">Reference proteome</keyword>
<dbReference type="EMBL" id="CADEPI010000026">
    <property type="protein sequence ID" value="CAB3366568.1"/>
    <property type="molecule type" value="Genomic_DNA"/>
</dbReference>
<feature type="region of interest" description="Disordered" evidence="1">
    <location>
        <begin position="1"/>
        <end position="22"/>
    </location>
</feature>
<proteinExistence type="predicted"/>
<feature type="region of interest" description="Disordered" evidence="1">
    <location>
        <begin position="67"/>
        <end position="113"/>
    </location>
</feature>
<dbReference type="AlphaFoldDB" id="A0A8S1CEP3"/>
<dbReference type="Proteomes" id="UP000494165">
    <property type="component" value="Unassembled WGS sequence"/>
</dbReference>
<sequence length="167" mass="19280">MELARWRPEKGRTTSKPPRRAFDATSKCLWLEQASKQDMQRCHQLAKQVDEAEVQCLALTQQLEAARASYSDKHSASRHTLSSPDLGIESDTGRGGGDERSRLNQEKWQLKQKPAESQRIMERCLEALNKKNRDWLRVQASMEKQLLRTEEVLLEASHNLKLVRKMP</sequence>
<evidence type="ECO:0000256" key="1">
    <source>
        <dbReference type="SAM" id="MobiDB-lite"/>
    </source>
</evidence>
<evidence type="ECO:0000313" key="3">
    <source>
        <dbReference type="Proteomes" id="UP000494165"/>
    </source>
</evidence>
<feature type="compositionally biased region" description="Basic and acidic residues" evidence="1">
    <location>
        <begin position="1"/>
        <end position="12"/>
    </location>
</feature>
<accession>A0A8S1CEP3</accession>
<evidence type="ECO:0000313" key="2">
    <source>
        <dbReference type="EMBL" id="CAB3366568.1"/>
    </source>
</evidence>